<evidence type="ECO:0000256" key="11">
    <source>
        <dbReference type="PROSITE-ProRule" id="PRU00261"/>
    </source>
</evidence>
<dbReference type="SUPFAM" id="SSF54556">
    <property type="entry name" value="Chitinase insertion domain"/>
    <property type="match status" value="1"/>
</dbReference>
<dbReference type="Gene3D" id="3.20.20.80">
    <property type="entry name" value="Glycosidases"/>
    <property type="match status" value="1"/>
</dbReference>
<sequence length="1321" mass="143911">MEPNIKTLSVYYLSFLSLSTFPTPTDASASGALGLVAPMGDLRTEDPIASALVHGCPQSCTTLGPDPAKWTQIHDLNILERCKGSTLFAFNIQNELNVNTPMVSCSFLEEYPKRVLPKLAEATWENINTEDIDTVSKHLMGSGTCGATVSPMEVVLQSGNVGDLGSGSNFTNNAVAAVKNLASYMADASSCGTTILFSKKEDSVAALYAGADVLHTGVGDTLDHFGLVRPHEINFHPSPLYRPAVHPQSNFHLMHESFQIANEVEQGARAVQLCDANSERARSIGLFVARSVDGLGDAQRALQTWASGECISLANLKTSKTSIRSLEATNRTKHSSPFSLFSSLLTPRADCRAIQVASGDSCGALASRCGISSADFNKYNSQRNLCATLKPKQYVCCSMGSLPDIKPKPQADGTCATYTVQDNGNCKDIAAQYGLTTKDIETFNKATWGWSGCSRLQRDQVICTSKGNTPMPATVSNAVCGPQRPGTKKPKGDFTGFNLTKLNPCPLNACCSGWGFCGTTKEFCTESPADTGAPGAFKAGTDGCISNCGTNIKNNNEKPKFFRRVTYYEAFNMDRDCLNMHVTEIDDDDLTHVHFAFAGLTSNFEIMFDDTYKDQFDAFVEMHAPWKKILSFGGWAESTDAATFQRYKDVVKPENRERFAHNVVAFVNKHKLDGIDFDWEYPGATDIPGVPGGQGETDHYLSFLKLMREKLGDKSLSIALPASYWYLKPFPVEKMAKYLDYFIYMTYDLHGQWDFGNKNASPGCANGNCLRSHVNKTETHDALGMITKAGVPANQVVVGVSSYGRSFGMADPNCTGPMCKFTGSFNKSTAEPGECTNTSGYISNAELLLLSDNALLGYDGYHARSWHDDDSDSDIMVYGEDEHAHSWVAYMSEDTKAGRIAWVKGLNFGGVSDWAIDLGDWYNGVDPDDHSSSALLAGGRTFDGCPSNNWPDTLDELNDNLDKIAVDCGSQAVVHVLLMQVNDAVSNYKAISSGDYDEKFRYYAKWIRDGINDSLDKFMRQNGSKHMDCEWKDAGVSGSGPCTEMKRGSLDGNQYVTWKMRDEDGFYKDLLADYGIQKDWIQWKSNVQRVLPCNCPQVGENCFMCSPGIQYGEIDYNYPCRKDNDDDIAVPNPKTIIDSSIPNITSLSSVMLSSYFDMRTFTLDADYGDVATSFSMPVFMLQDATEQMKTIKKIGAEVEVAEKKKLVMGILTIVFMAIPFAGDAAAALGGAAAIARMALVIGEAGNAALSIADMIDDPSSAPFAIVGLLLGAGAAGRPTRSAFKQAADARRALSADKLMLFSDTFRRKDTIVQNIVKRCGA</sequence>
<dbReference type="InterPro" id="IPR011583">
    <property type="entry name" value="Chitinase_II/V-like_cat"/>
</dbReference>
<dbReference type="Gene3D" id="3.10.50.10">
    <property type="match status" value="1"/>
</dbReference>
<evidence type="ECO:0000313" key="13">
    <source>
        <dbReference type="Proteomes" id="UP000452235"/>
    </source>
</evidence>
<evidence type="ECO:0000256" key="8">
    <source>
        <dbReference type="ARBA" id="ARBA00023277"/>
    </source>
</evidence>
<dbReference type="InterPro" id="IPR001579">
    <property type="entry name" value="Glyco_hydro_18_chit_AS"/>
</dbReference>
<dbReference type="CDD" id="cd00118">
    <property type="entry name" value="LysM"/>
    <property type="match status" value="1"/>
</dbReference>
<keyword evidence="13" id="KW-1185">Reference proteome</keyword>
<feature type="disulfide bond" evidence="11">
    <location>
        <begin position="544"/>
        <end position="548"/>
    </location>
</feature>
<keyword evidence="4 11" id="KW-0147">Chitin-binding</keyword>
<evidence type="ECO:0000256" key="2">
    <source>
        <dbReference type="ARBA" id="ARBA00008682"/>
    </source>
</evidence>
<name>A0A5M3Z6S5_ASPTE</name>
<comment type="catalytic activity">
    <reaction evidence="1">
        <text>Random endo-hydrolysis of N-acetyl-beta-D-glucosaminide (1-&gt;4)-beta-linkages in chitin and chitodextrins.</text>
        <dbReference type="EC" id="3.2.1.14"/>
    </reaction>
</comment>
<dbReference type="InterPro" id="IPR018392">
    <property type="entry name" value="LysM"/>
</dbReference>
<keyword evidence="5" id="KW-0378">Hydrolase</keyword>
<dbReference type="GO" id="GO:0008843">
    <property type="term" value="F:endochitinase activity"/>
    <property type="evidence" value="ECO:0007669"/>
    <property type="project" value="UniProtKB-EC"/>
</dbReference>
<accession>A0A5M3Z6S5</accession>
<dbReference type="InterPro" id="IPR036861">
    <property type="entry name" value="Endochitinase-like_sf"/>
</dbReference>
<evidence type="ECO:0000313" key="12">
    <source>
        <dbReference type="EMBL" id="GFF18046.1"/>
    </source>
</evidence>
<dbReference type="InterPro" id="IPR029070">
    <property type="entry name" value="Chitinase_insertion_sf"/>
</dbReference>
<evidence type="ECO:0000256" key="5">
    <source>
        <dbReference type="ARBA" id="ARBA00022801"/>
    </source>
</evidence>
<dbReference type="GO" id="GO:0008061">
    <property type="term" value="F:chitin binding"/>
    <property type="evidence" value="ECO:0007669"/>
    <property type="project" value="UniProtKB-UniRule"/>
</dbReference>
<dbReference type="Gene3D" id="3.30.60.10">
    <property type="entry name" value="Endochitinase-like"/>
    <property type="match status" value="1"/>
</dbReference>
<dbReference type="SMART" id="SM00636">
    <property type="entry name" value="Glyco_18"/>
    <property type="match status" value="1"/>
</dbReference>
<dbReference type="GO" id="GO:0006032">
    <property type="term" value="P:chitin catabolic process"/>
    <property type="evidence" value="ECO:0007669"/>
    <property type="project" value="UniProtKB-KW"/>
</dbReference>
<dbReference type="Pfam" id="PF00187">
    <property type="entry name" value="Chitin_bind_1"/>
    <property type="match status" value="1"/>
</dbReference>
<evidence type="ECO:0000256" key="1">
    <source>
        <dbReference type="ARBA" id="ARBA00000822"/>
    </source>
</evidence>
<evidence type="ECO:0000256" key="6">
    <source>
        <dbReference type="ARBA" id="ARBA00023024"/>
    </source>
</evidence>
<dbReference type="GO" id="GO:0000272">
    <property type="term" value="P:polysaccharide catabolic process"/>
    <property type="evidence" value="ECO:0007669"/>
    <property type="project" value="UniProtKB-KW"/>
</dbReference>
<dbReference type="PROSITE" id="PS01095">
    <property type="entry name" value="GH18_1"/>
    <property type="match status" value="1"/>
</dbReference>
<dbReference type="SMART" id="SM00270">
    <property type="entry name" value="ChtBD1"/>
    <property type="match status" value="1"/>
</dbReference>
<proteinExistence type="inferred from homology"/>
<comment type="caution">
    <text evidence="11">Lacks conserved residue(s) required for the propagation of feature annotation.</text>
</comment>
<dbReference type="PROSITE" id="PS51910">
    <property type="entry name" value="GH18_2"/>
    <property type="match status" value="1"/>
</dbReference>
<dbReference type="InterPro" id="IPR018371">
    <property type="entry name" value="Chitin-binding_1_CS"/>
</dbReference>
<keyword evidence="9" id="KW-0326">Glycosidase</keyword>
<dbReference type="CDD" id="cd00035">
    <property type="entry name" value="ChtBD1"/>
    <property type="match status" value="1"/>
</dbReference>
<dbReference type="CDD" id="cd02878">
    <property type="entry name" value="GH18_zymocin_alpha"/>
    <property type="match status" value="1"/>
</dbReference>
<evidence type="ECO:0000256" key="9">
    <source>
        <dbReference type="ARBA" id="ARBA00023295"/>
    </source>
</evidence>
<protein>
    <recommendedName>
        <fullName evidence="3">chitinase</fullName>
        <ecNumber evidence="3">3.2.1.14</ecNumber>
    </recommendedName>
</protein>
<evidence type="ECO:0000256" key="4">
    <source>
        <dbReference type="ARBA" id="ARBA00022669"/>
    </source>
</evidence>
<gene>
    <name evidence="12" type="ORF">ATEIFO6365_0007059500</name>
</gene>
<dbReference type="SUPFAM" id="SSF54106">
    <property type="entry name" value="LysM domain"/>
    <property type="match status" value="1"/>
</dbReference>
<dbReference type="InterPro" id="IPR001223">
    <property type="entry name" value="Glyco_hydro18_cat"/>
</dbReference>
<dbReference type="PANTHER" id="PTHR47700:SF2">
    <property type="entry name" value="CHITINASE"/>
    <property type="match status" value="1"/>
</dbReference>
<dbReference type="VEuPathDB" id="FungiDB:ATEG_06214"/>
<dbReference type="EC" id="3.2.1.14" evidence="3"/>
<dbReference type="InterPro" id="IPR017853">
    <property type="entry name" value="GH"/>
</dbReference>
<dbReference type="Gene3D" id="3.10.350.10">
    <property type="entry name" value="LysM domain"/>
    <property type="match status" value="2"/>
</dbReference>
<dbReference type="InterPro" id="IPR001002">
    <property type="entry name" value="Chitin-bd_1"/>
</dbReference>
<dbReference type="PROSITE" id="PS50941">
    <property type="entry name" value="CHIT_BIND_I_2"/>
    <property type="match status" value="1"/>
</dbReference>
<keyword evidence="7" id="KW-0843">Virulence</keyword>
<dbReference type="PANTHER" id="PTHR47700">
    <property type="entry name" value="V CHITINASE, PUTATIVE (AFU_ORTHOLOGUE AFUA_6G13720)-RELATED"/>
    <property type="match status" value="1"/>
</dbReference>
<organism evidence="12 13">
    <name type="scientific">Aspergillus terreus</name>
    <dbReference type="NCBI Taxonomy" id="33178"/>
    <lineage>
        <taxon>Eukaryota</taxon>
        <taxon>Fungi</taxon>
        <taxon>Dikarya</taxon>
        <taxon>Ascomycota</taxon>
        <taxon>Pezizomycotina</taxon>
        <taxon>Eurotiomycetes</taxon>
        <taxon>Eurotiomycetidae</taxon>
        <taxon>Eurotiales</taxon>
        <taxon>Aspergillaceae</taxon>
        <taxon>Aspergillus</taxon>
        <taxon>Aspergillus subgen. Circumdati</taxon>
    </lineage>
</organism>
<comment type="similarity">
    <text evidence="2">Belongs to the glycosyl hydrolase 18 family. Chitinase class V subfamily.</text>
</comment>
<comment type="caution">
    <text evidence="12">The sequence shown here is derived from an EMBL/GenBank/DDBJ whole genome shotgun (WGS) entry which is preliminary data.</text>
</comment>
<dbReference type="Pfam" id="PF01476">
    <property type="entry name" value="LysM"/>
    <property type="match status" value="1"/>
</dbReference>
<dbReference type="EMBL" id="BLJY01000007">
    <property type="protein sequence ID" value="GFF18046.1"/>
    <property type="molecule type" value="Genomic_DNA"/>
</dbReference>
<evidence type="ECO:0000256" key="7">
    <source>
        <dbReference type="ARBA" id="ARBA00023026"/>
    </source>
</evidence>
<keyword evidence="10" id="KW-0624">Polysaccharide degradation</keyword>
<dbReference type="InterPro" id="IPR053214">
    <property type="entry name" value="LysM12-like"/>
</dbReference>
<keyword evidence="11" id="KW-1015">Disulfide bond</keyword>
<dbReference type="OrthoDB" id="73875at2759"/>
<dbReference type="SUPFAM" id="SSF51445">
    <property type="entry name" value="(Trans)glycosidases"/>
    <property type="match status" value="1"/>
</dbReference>
<dbReference type="SUPFAM" id="SSF57016">
    <property type="entry name" value="Plant lectins/antimicrobial peptides"/>
    <property type="match status" value="1"/>
</dbReference>
<evidence type="ECO:0000256" key="10">
    <source>
        <dbReference type="ARBA" id="ARBA00023326"/>
    </source>
</evidence>
<keyword evidence="8" id="KW-0119">Carbohydrate metabolism</keyword>
<feature type="disulfide bond" evidence="11">
    <location>
        <begin position="510"/>
        <end position="524"/>
    </location>
</feature>
<evidence type="ECO:0000256" key="3">
    <source>
        <dbReference type="ARBA" id="ARBA00012729"/>
    </source>
</evidence>
<dbReference type="Proteomes" id="UP000452235">
    <property type="component" value="Unassembled WGS sequence"/>
</dbReference>
<reference evidence="12 13" key="1">
    <citation type="submission" date="2020-01" db="EMBL/GenBank/DDBJ databases">
        <title>Aspergillus terreus IFO 6365 whole genome shotgun sequence.</title>
        <authorList>
            <person name="Kanamasa S."/>
            <person name="Takahashi H."/>
        </authorList>
    </citation>
    <scope>NUCLEOTIDE SEQUENCE [LARGE SCALE GENOMIC DNA]</scope>
    <source>
        <strain evidence="12 13">IFO 6365</strain>
    </source>
</reference>
<feature type="disulfide bond" evidence="11">
    <location>
        <begin position="505"/>
        <end position="517"/>
    </location>
</feature>
<keyword evidence="6" id="KW-0146">Chitin degradation</keyword>
<dbReference type="InterPro" id="IPR036779">
    <property type="entry name" value="LysM_dom_sf"/>
</dbReference>
<dbReference type="SMART" id="SM00257">
    <property type="entry name" value="LysM"/>
    <property type="match status" value="2"/>
</dbReference>
<dbReference type="PROSITE" id="PS51782">
    <property type="entry name" value="LYSM"/>
    <property type="match status" value="2"/>
</dbReference>
<dbReference type="PROSITE" id="PS00026">
    <property type="entry name" value="CHIT_BIND_I_1"/>
    <property type="match status" value="1"/>
</dbReference>
<dbReference type="Pfam" id="PF00704">
    <property type="entry name" value="Glyco_hydro_18"/>
    <property type="match status" value="1"/>
</dbReference>